<keyword evidence="3" id="KW-1185">Reference proteome</keyword>
<sequence>MIAHFRRVLYFLLFSLAEHPVCSDQILTLHSFTASPLPRVGVIYIRYPVVHSRYFCFSFLVTRLGCGVVPGVCIQEVRLSGRRLPKALGKSSLRI</sequence>
<evidence type="ECO:0008006" key="4">
    <source>
        <dbReference type="Google" id="ProtNLM"/>
    </source>
</evidence>
<evidence type="ECO:0000313" key="2">
    <source>
        <dbReference type="EMBL" id="KAF2237129.1"/>
    </source>
</evidence>
<feature type="chain" id="PRO_5025377572" description="Secreted protein" evidence="1">
    <location>
        <begin position="24"/>
        <end position="95"/>
    </location>
</feature>
<accession>A0A6A6HH27</accession>
<dbReference type="Proteomes" id="UP000800092">
    <property type="component" value="Unassembled WGS sequence"/>
</dbReference>
<proteinExistence type="predicted"/>
<reference evidence="2" key="1">
    <citation type="journal article" date="2020" name="Stud. Mycol.">
        <title>101 Dothideomycetes genomes: a test case for predicting lifestyles and emergence of pathogens.</title>
        <authorList>
            <person name="Haridas S."/>
            <person name="Albert R."/>
            <person name="Binder M."/>
            <person name="Bloem J."/>
            <person name="Labutti K."/>
            <person name="Salamov A."/>
            <person name="Andreopoulos B."/>
            <person name="Baker S."/>
            <person name="Barry K."/>
            <person name="Bills G."/>
            <person name="Bluhm B."/>
            <person name="Cannon C."/>
            <person name="Castanera R."/>
            <person name="Culley D."/>
            <person name="Daum C."/>
            <person name="Ezra D."/>
            <person name="Gonzalez J."/>
            <person name="Henrissat B."/>
            <person name="Kuo A."/>
            <person name="Liang C."/>
            <person name="Lipzen A."/>
            <person name="Lutzoni F."/>
            <person name="Magnuson J."/>
            <person name="Mondo S."/>
            <person name="Nolan M."/>
            <person name="Ohm R."/>
            <person name="Pangilinan J."/>
            <person name="Park H.-J."/>
            <person name="Ramirez L."/>
            <person name="Alfaro M."/>
            <person name="Sun H."/>
            <person name="Tritt A."/>
            <person name="Yoshinaga Y."/>
            <person name="Zwiers L.-H."/>
            <person name="Turgeon B."/>
            <person name="Goodwin S."/>
            <person name="Spatafora J."/>
            <person name="Crous P."/>
            <person name="Grigoriev I."/>
        </authorList>
    </citation>
    <scope>NUCLEOTIDE SEQUENCE</scope>
    <source>
        <strain evidence="2">Tuck. ex Michener</strain>
    </source>
</reference>
<evidence type="ECO:0000313" key="3">
    <source>
        <dbReference type="Proteomes" id="UP000800092"/>
    </source>
</evidence>
<evidence type="ECO:0000256" key="1">
    <source>
        <dbReference type="SAM" id="SignalP"/>
    </source>
</evidence>
<organism evidence="2 3">
    <name type="scientific">Viridothelium virens</name>
    <name type="common">Speckled blister lichen</name>
    <name type="synonym">Trypethelium virens</name>
    <dbReference type="NCBI Taxonomy" id="1048519"/>
    <lineage>
        <taxon>Eukaryota</taxon>
        <taxon>Fungi</taxon>
        <taxon>Dikarya</taxon>
        <taxon>Ascomycota</taxon>
        <taxon>Pezizomycotina</taxon>
        <taxon>Dothideomycetes</taxon>
        <taxon>Dothideomycetes incertae sedis</taxon>
        <taxon>Trypetheliales</taxon>
        <taxon>Trypetheliaceae</taxon>
        <taxon>Viridothelium</taxon>
    </lineage>
</organism>
<protein>
    <recommendedName>
        <fullName evidence="4">Secreted protein</fullName>
    </recommendedName>
</protein>
<keyword evidence="1" id="KW-0732">Signal</keyword>
<feature type="signal peptide" evidence="1">
    <location>
        <begin position="1"/>
        <end position="23"/>
    </location>
</feature>
<dbReference type="AlphaFoldDB" id="A0A6A6HH27"/>
<name>A0A6A6HH27_VIRVR</name>
<gene>
    <name evidence="2" type="ORF">EV356DRAFT_26415</name>
</gene>
<dbReference type="EMBL" id="ML991781">
    <property type="protein sequence ID" value="KAF2237129.1"/>
    <property type="molecule type" value="Genomic_DNA"/>
</dbReference>